<evidence type="ECO:0000313" key="1">
    <source>
        <dbReference type="EMBL" id="KAH9796248.1"/>
    </source>
</evidence>
<gene>
    <name evidence="1" type="ORF">KPL71_005465</name>
</gene>
<proteinExistence type="predicted"/>
<reference evidence="2" key="1">
    <citation type="journal article" date="2023" name="Hortic. Res.">
        <title>A chromosome-level phased genome enabling allele-level studies in sweet orange: a case study on citrus Huanglongbing tolerance.</title>
        <authorList>
            <person name="Wu B."/>
            <person name="Yu Q."/>
            <person name="Deng Z."/>
            <person name="Duan Y."/>
            <person name="Luo F."/>
            <person name="Gmitter F. Jr."/>
        </authorList>
    </citation>
    <scope>NUCLEOTIDE SEQUENCE [LARGE SCALE GENOMIC DNA]</scope>
    <source>
        <strain evidence="2">cv. Valencia</strain>
    </source>
</reference>
<organism evidence="1 2">
    <name type="scientific">Citrus sinensis</name>
    <name type="common">Sweet orange</name>
    <name type="synonym">Citrus aurantium var. sinensis</name>
    <dbReference type="NCBI Taxonomy" id="2711"/>
    <lineage>
        <taxon>Eukaryota</taxon>
        <taxon>Viridiplantae</taxon>
        <taxon>Streptophyta</taxon>
        <taxon>Embryophyta</taxon>
        <taxon>Tracheophyta</taxon>
        <taxon>Spermatophyta</taxon>
        <taxon>Magnoliopsida</taxon>
        <taxon>eudicotyledons</taxon>
        <taxon>Gunneridae</taxon>
        <taxon>Pentapetalae</taxon>
        <taxon>rosids</taxon>
        <taxon>malvids</taxon>
        <taxon>Sapindales</taxon>
        <taxon>Rutaceae</taxon>
        <taxon>Aurantioideae</taxon>
        <taxon>Citrus</taxon>
    </lineage>
</organism>
<dbReference type="EMBL" id="CM039171">
    <property type="protein sequence ID" value="KAH9796248.1"/>
    <property type="molecule type" value="Genomic_DNA"/>
</dbReference>
<sequence length="837" mass="96087">MLFRLNYLLVIPKFLLKPRDSICFFLFHTRYGKLVVDRPKSHFFEHPFACVQLSVFYSSSLSRNPSFNSDSVPESHVVDKNYFGDSNDGYHKFNQMGTQDSSDLSLFGSDNAEFDKSEKCDFDIFAEEVEEGEDGSDSDDHFMVLDSFDKYRVNREEIRRVVLEEDEFRHPLVREVCRLIELRSAWSPKLEGELRNLLRSLKPRQICAVLHSQADERVALQFFYWADRQWRYRHDPIVYYMMLEILSKTKLCQGAKRVLRLMARRGIECRPEAFSYLMVAYSRAGKLRNAMYVLSMMQKAAVAPNLLICNTAIHVLVVGNKLAKALRFLERMQLAGITPNVLTYNCLIKGYCDLHRIKDAIKLIDEMPLKGCSPDKVSYYTVMGYLCKEKRIKEVRDLMEKMVNDSNLFHDQVTYNTLIHMLSKHGHGDEALEFLKEAEKGGFRVDKVGYSAVVHSFCKEGRIEEAKELVNQMSQMGCIPDVVTYTAVVNGFCRVGELDQAKKMLQQMYHHGCKPNTVSYTAFLNGLCHNGKSLEAREMINTSEEEWWTPNAITYSVVMHGLRREGKLSEACDVVREMVKKGFFPTPVEINLLIQSLCREGKMDGAKKFMQECLNKGCAVNVVNFTSLIRGFCQKGDLEEALSLLDDMYLCKKDPDTVTYTTIIDALSKNGRVEEATELMMKMLSKGLVPTVVTYRTVIHRYCQVGRVEDLLKLLEKMLSKQKCRTAYNQVIENLCSFGYLEEAGKILGKVLRTASKADASTCHVLVESYLNKGIPLLAYKVACRMFNRNLIPDLKLCKKVSERLILEGKSEEADTLMLRFVERGHIQPKSEEHLQR</sequence>
<evidence type="ECO:0000313" key="2">
    <source>
        <dbReference type="Proteomes" id="UP000829398"/>
    </source>
</evidence>
<accession>A0ACB8NDM1</accession>
<keyword evidence="2" id="KW-1185">Reference proteome</keyword>
<dbReference type="Proteomes" id="UP000829398">
    <property type="component" value="Chromosome 2"/>
</dbReference>
<comment type="caution">
    <text evidence="1">The sequence shown here is derived from an EMBL/GenBank/DDBJ whole genome shotgun (WGS) entry which is preliminary data.</text>
</comment>
<protein>
    <submittedName>
        <fullName evidence="1">Tetratricopeptide repeat (TPR)-like superfamily protein</fullName>
    </submittedName>
</protein>
<name>A0ACB8NDM1_CITSI</name>